<dbReference type="AlphaFoldDB" id="A0A8H7KJ58"/>
<evidence type="ECO:0000313" key="4">
    <source>
        <dbReference type="Proteomes" id="UP000629468"/>
    </source>
</evidence>
<keyword evidence="2" id="KW-0472">Membrane</keyword>
<comment type="caution">
    <text evidence="3">The sequence shown here is derived from an EMBL/GenBank/DDBJ whole genome shotgun (WGS) entry which is preliminary data.</text>
</comment>
<keyword evidence="2" id="KW-0812">Transmembrane</keyword>
<feature type="transmembrane region" description="Helical" evidence="2">
    <location>
        <begin position="218"/>
        <end position="240"/>
    </location>
</feature>
<feature type="region of interest" description="Disordered" evidence="1">
    <location>
        <begin position="1"/>
        <end position="141"/>
    </location>
</feature>
<organism evidence="3 4">
    <name type="scientific">Agaricus bisporus var. burnettii</name>
    <dbReference type="NCBI Taxonomy" id="192524"/>
    <lineage>
        <taxon>Eukaryota</taxon>
        <taxon>Fungi</taxon>
        <taxon>Dikarya</taxon>
        <taxon>Basidiomycota</taxon>
        <taxon>Agaricomycotina</taxon>
        <taxon>Agaricomycetes</taxon>
        <taxon>Agaricomycetidae</taxon>
        <taxon>Agaricales</taxon>
        <taxon>Agaricineae</taxon>
        <taxon>Agaricaceae</taxon>
        <taxon>Agaricus</taxon>
    </lineage>
</organism>
<dbReference type="EMBL" id="JABXXO010000003">
    <property type="protein sequence ID" value="KAF7782101.1"/>
    <property type="molecule type" value="Genomic_DNA"/>
</dbReference>
<dbReference type="Proteomes" id="UP000629468">
    <property type="component" value="Unassembled WGS sequence"/>
</dbReference>
<evidence type="ECO:0000313" key="3">
    <source>
        <dbReference type="EMBL" id="KAF7782101.1"/>
    </source>
</evidence>
<name>A0A8H7KJ58_AGABI</name>
<protein>
    <submittedName>
        <fullName evidence="3">Uncharacterized protein</fullName>
    </submittedName>
</protein>
<feature type="transmembrane region" description="Helical" evidence="2">
    <location>
        <begin position="246"/>
        <end position="267"/>
    </location>
</feature>
<sequence length="404" mass="45777">MIPNEPHPSPQPRPPALATAASADDNDICNTPDTLVNDPPPPYPSPRHQRTHRAGTLPRSSISTTRRIQHSPRLVYHQQHSSYDSQDRNSPVSPGLHSDEDFVVEPTEHTQLLLGPPLARRTVSGGARRRSYSHTSTQSAAPSLARTVISLFQTEEDSPRDPYASDDEYEDRSYLVTPDLRQVVPGGDTQQTRLPSPKGGFFSMTSWRRYFRPLTKKVYYKTLLHLMVINFPYALLAWLYLFVFTVAGTTLLMALPLGAVLCFFNLLGARAFSRGELAIQFYFHKPISYPPPYPPRPIFTRYREREPTPAEIEQGVMRPRTLVRETSFYKNTYAMFSDPTSYQALFYFLVIKPAITFLLLLSLWIFVPLLCVLILPAPAVFRAARRLGVWQANVAVEGLYLAVR</sequence>
<evidence type="ECO:0000256" key="2">
    <source>
        <dbReference type="SAM" id="Phobius"/>
    </source>
</evidence>
<reference evidence="3 4" key="1">
    <citation type="journal article" name="Sci. Rep.">
        <title>Telomere-to-telomere assembled and centromere annotated genomes of the two main subspecies of the button mushroom Agaricus bisporus reveal especially polymorphic chromosome ends.</title>
        <authorList>
            <person name="Sonnenberg A.S.M."/>
            <person name="Sedaghat-Telgerd N."/>
            <person name="Lavrijssen B."/>
            <person name="Ohm R.A."/>
            <person name="Hendrickx P.M."/>
            <person name="Scholtmeijer K."/>
            <person name="Baars J.J.P."/>
            <person name="van Peer A."/>
        </authorList>
    </citation>
    <scope>NUCLEOTIDE SEQUENCE [LARGE SCALE GENOMIC DNA]</scope>
    <source>
        <strain evidence="3 4">H119_p4</strain>
    </source>
</reference>
<feature type="compositionally biased region" description="Polar residues" evidence="1">
    <location>
        <begin position="78"/>
        <end position="92"/>
    </location>
</feature>
<keyword evidence="2" id="KW-1133">Transmembrane helix</keyword>
<gene>
    <name evidence="3" type="ORF">Agabi119p4_1477</name>
</gene>
<feature type="transmembrane region" description="Helical" evidence="2">
    <location>
        <begin position="345"/>
        <end position="375"/>
    </location>
</feature>
<feature type="compositionally biased region" description="Pro residues" evidence="1">
    <location>
        <begin position="1"/>
        <end position="15"/>
    </location>
</feature>
<evidence type="ECO:0000256" key="1">
    <source>
        <dbReference type="SAM" id="MobiDB-lite"/>
    </source>
</evidence>
<proteinExistence type="predicted"/>
<accession>A0A8H7KJ58</accession>